<dbReference type="InterPro" id="IPR003340">
    <property type="entry name" value="B3_DNA-bd"/>
</dbReference>
<feature type="compositionally biased region" description="Basic and acidic residues" evidence="1">
    <location>
        <begin position="134"/>
        <end position="147"/>
    </location>
</feature>
<feature type="region of interest" description="Disordered" evidence="1">
    <location>
        <begin position="129"/>
        <end position="182"/>
    </location>
</feature>
<name>A0A8T1XLU0_9BRAS</name>
<dbReference type="PROSITE" id="PS50863">
    <property type="entry name" value="B3"/>
    <property type="match status" value="1"/>
</dbReference>
<evidence type="ECO:0000256" key="1">
    <source>
        <dbReference type="SAM" id="MobiDB-lite"/>
    </source>
</evidence>
<dbReference type="PANTHER" id="PTHR31920:SF122">
    <property type="entry name" value="B3 DOMAIN-CONTAINING PROTEIN REM23"/>
    <property type="match status" value="1"/>
</dbReference>
<organism evidence="3 4">
    <name type="scientific">Arabidopsis thaliana x Arabidopsis arenosa</name>
    <dbReference type="NCBI Taxonomy" id="1240361"/>
    <lineage>
        <taxon>Eukaryota</taxon>
        <taxon>Viridiplantae</taxon>
        <taxon>Streptophyta</taxon>
        <taxon>Embryophyta</taxon>
        <taxon>Tracheophyta</taxon>
        <taxon>Spermatophyta</taxon>
        <taxon>Magnoliopsida</taxon>
        <taxon>eudicotyledons</taxon>
        <taxon>Gunneridae</taxon>
        <taxon>Pentapetalae</taxon>
        <taxon>rosids</taxon>
        <taxon>malvids</taxon>
        <taxon>Brassicales</taxon>
        <taxon>Brassicaceae</taxon>
        <taxon>Camelineae</taxon>
        <taxon>Arabidopsis</taxon>
    </lineage>
</organism>
<keyword evidence="4" id="KW-1185">Reference proteome</keyword>
<accession>A0A8T1XLU0</accession>
<dbReference type="Pfam" id="PF02362">
    <property type="entry name" value="B3"/>
    <property type="match status" value="2"/>
</dbReference>
<feature type="domain" description="TF-B3" evidence="2">
    <location>
        <begin position="19"/>
        <end position="114"/>
    </location>
</feature>
<dbReference type="Proteomes" id="UP000694240">
    <property type="component" value="Chromosome 13"/>
</dbReference>
<protein>
    <submittedName>
        <fullName evidence="3">B3 DNA binding domain</fullName>
    </submittedName>
</protein>
<dbReference type="PANTHER" id="PTHR31920">
    <property type="entry name" value="B3 DOMAIN-CONTAINING"/>
    <property type="match status" value="1"/>
</dbReference>
<evidence type="ECO:0000313" key="4">
    <source>
        <dbReference type="Proteomes" id="UP000694240"/>
    </source>
</evidence>
<dbReference type="EMBL" id="JAEFBK010000013">
    <property type="protein sequence ID" value="KAG7532421.1"/>
    <property type="molecule type" value="Genomic_DNA"/>
</dbReference>
<dbReference type="InterPro" id="IPR050655">
    <property type="entry name" value="Plant_B3_domain"/>
</dbReference>
<evidence type="ECO:0000313" key="3">
    <source>
        <dbReference type="EMBL" id="KAG7532421.1"/>
    </source>
</evidence>
<proteinExistence type="predicted"/>
<feature type="compositionally biased region" description="Basic and acidic residues" evidence="1">
    <location>
        <begin position="167"/>
        <end position="182"/>
    </location>
</feature>
<dbReference type="CDD" id="cd10017">
    <property type="entry name" value="B3_DNA"/>
    <property type="match status" value="2"/>
</dbReference>
<dbReference type="GO" id="GO:0003677">
    <property type="term" value="F:DNA binding"/>
    <property type="evidence" value="ECO:0007669"/>
    <property type="project" value="InterPro"/>
</dbReference>
<dbReference type="SMART" id="SM01019">
    <property type="entry name" value="B3"/>
    <property type="match status" value="2"/>
</dbReference>
<gene>
    <name evidence="3" type="ORF">ISN45_Aa08g001070</name>
</gene>
<dbReference type="AlphaFoldDB" id="A0A8T1XLU0"/>
<sequence length="287" mass="33024">MATNPDFLRCKEERNNESFFKVLQSVNVSSENLRALPHDFVRSFTDKELSGKMKIRTQWGRSWEVGISKNPRFYYMEKSGWDKFVRDNTLGNNEFITFTHKGNMHFTLNIFKLDGKEMMQPPESRALLASSSRIKTEQGEDDKKEEVVSELSYRGRTTAAKSNGRKKAAEESQESKKTEKVVRARRDYAGASSSTATEFTSLVKQGYLKFLRLRTSVAKDHMPDEKTMFKIHHPNGKKCWDVVYLGRFGVFSGGWSRLVKEYPLVVGDTCKFTFIKPEELLLVVSKP</sequence>
<comment type="caution">
    <text evidence="3">The sequence shown here is derived from an EMBL/GenBank/DDBJ whole genome shotgun (WGS) entry which is preliminary data.</text>
</comment>
<reference evidence="3 4" key="1">
    <citation type="submission" date="2020-12" db="EMBL/GenBank/DDBJ databases">
        <title>Concerted genomic and epigenomic changes stabilize Arabidopsis allopolyploids.</title>
        <authorList>
            <person name="Chen Z."/>
        </authorList>
    </citation>
    <scope>NUCLEOTIDE SEQUENCE [LARGE SCALE GENOMIC DNA]</scope>
    <source>
        <strain evidence="3">Allo738</strain>
        <tissue evidence="3">Leaf</tissue>
    </source>
</reference>
<evidence type="ECO:0000259" key="2">
    <source>
        <dbReference type="PROSITE" id="PS50863"/>
    </source>
</evidence>